<sequence>MRLFQIHGNFSRAKVESENAFYIRHPMAPSVKIYWLFDAPHLLKFTRNQILKDKEVQRMYNLEKKNHSRRAFKLTESHINPTNFEKMNVGKAAQLLSDSVAHALLCYRRNKKIAYLFKGSETTERFTKLINDVFDVMNGRCISQGINVGNWWKKKEKLDVFINILDITEECNRSRKPNDPDTPVKMFLSNTTLQACRVPVLSVIALTEEMFNVGYTSVLPGKLNQDPLERFFGIVRSIDDTPTAQSWLQLFRILSLYNPTKMHVERGNVDKSENPVSYEECLLNKFKSCEKEAT</sequence>
<evidence type="ECO:0000313" key="2">
    <source>
        <dbReference type="EMBL" id="CAH0105489.1"/>
    </source>
</evidence>
<dbReference type="InterPro" id="IPR048366">
    <property type="entry name" value="TNP-like_GBD"/>
</dbReference>
<accession>A0A8J2RV83</accession>
<evidence type="ECO:0000313" key="3">
    <source>
        <dbReference type="Proteomes" id="UP000789390"/>
    </source>
</evidence>
<dbReference type="Pfam" id="PF21788">
    <property type="entry name" value="TNP-like_GBD"/>
    <property type="match status" value="1"/>
</dbReference>
<comment type="caution">
    <text evidence="2">The sequence shown here is derived from an EMBL/GenBank/DDBJ whole genome shotgun (WGS) entry which is preliminary data.</text>
</comment>
<dbReference type="OrthoDB" id="6374543at2759"/>
<dbReference type="AlphaFoldDB" id="A0A8J2RV83"/>
<feature type="domain" description="Transposable element P transposase-like GTP-binding insertion" evidence="1">
    <location>
        <begin position="48"/>
        <end position="142"/>
    </location>
</feature>
<dbReference type="EMBL" id="CAKKLH010000190">
    <property type="protein sequence ID" value="CAH0105489.1"/>
    <property type="molecule type" value="Genomic_DNA"/>
</dbReference>
<protein>
    <recommendedName>
        <fullName evidence="1">Transposable element P transposase-like GTP-binding insertion domain-containing protein</fullName>
    </recommendedName>
</protein>
<reference evidence="2" key="1">
    <citation type="submission" date="2021-11" db="EMBL/GenBank/DDBJ databases">
        <authorList>
            <person name="Schell T."/>
        </authorList>
    </citation>
    <scope>NUCLEOTIDE SEQUENCE</scope>
    <source>
        <strain evidence="2">M5</strain>
    </source>
</reference>
<gene>
    <name evidence="2" type="ORF">DGAL_LOCUS8513</name>
</gene>
<keyword evidence="3" id="KW-1185">Reference proteome</keyword>
<dbReference type="Proteomes" id="UP000789390">
    <property type="component" value="Unassembled WGS sequence"/>
</dbReference>
<name>A0A8J2RV83_9CRUS</name>
<evidence type="ECO:0000259" key="1">
    <source>
        <dbReference type="Pfam" id="PF21788"/>
    </source>
</evidence>
<proteinExistence type="predicted"/>
<organism evidence="2 3">
    <name type="scientific">Daphnia galeata</name>
    <dbReference type="NCBI Taxonomy" id="27404"/>
    <lineage>
        <taxon>Eukaryota</taxon>
        <taxon>Metazoa</taxon>
        <taxon>Ecdysozoa</taxon>
        <taxon>Arthropoda</taxon>
        <taxon>Crustacea</taxon>
        <taxon>Branchiopoda</taxon>
        <taxon>Diplostraca</taxon>
        <taxon>Cladocera</taxon>
        <taxon>Anomopoda</taxon>
        <taxon>Daphniidae</taxon>
        <taxon>Daphnia</taxon>
    </lineage>
</organism>